<dbReference type="PANTHER" id="PTHR24256">
    <property type="entry name" value="TRYPTASE-RELATED"/>
    <property type="match status" value="1"/>
</dbReference>
<evidence type="ECO:0008006" key="5">
    <source>
        <dbReference type="Google" id="ProtNLM"/>
    </source>
</evidence>
<gene>
    <name evidence="3" type="ORF">GE061_012515</name>
</gene>
<protein>
    <recommendedName>
        <fullName evidence="5">Peptidase S1 domain-containing protein</fullName>
    </recommendedName>
</protein>
<dbReference type="AlphaFoldDB" id="A0A6A4K0I0"/>
<accession>A0A6A4K0I0</accession>
<dbReference type="InterPro" id="IPR043504">
    <property type="entry name" value="Peptidase_S1_PA_chymotrypsin"/>
</dbReference>
<keyword evidence="1" id="KW-1015">Disulfide bond</keyword>
<comment type="caution">
    <text evidence="3">The sequence shown here is derived from an EMBL/GenBank/DDBJ whole genome shotgun (WGS) entry which is preliminary data.</text>
</comment>
<reference evidence="3" key="1">
    <citation type="journal article" date="2021" name="Mol. Ecol. Resour.">
        <title>Apolygus lucorum genome provides insights into omnivorousness and mesophyll feeding.</title>
        <authorList>
            <person name="Liu Y."/>
            <person name="Liu H."/>
            <person name="Wang H."/>
            <person name="Huang T."/>
            <person name="Liu B."/>
            <person name="Yang B."/>
            <person name="Yin L."/>
            <person name="Li B."/>
            <person name="Zhang Y."/>
            <person name="Zhang S."/>
            <person name="Jiang F."/>
            <person name="Zhang X."/>
            <person name="Ren Y."/>
            <person name="Wang B."/>
            <person name="Wang S."/>
            <person name="Lu Y."/>
            <person name="Wu K."/>
            <person name="Fan W."/>
            <person name="Wang G."/>
        </authorList>
    </citation>
    <scope>NUCLEOTIDE SEQUENCE</scope>
    <source>
        <strain evidence="3">12Hb</strain>
    </source>
</reference>
<organism evidence="3 4">
    <name type="scientific">Apolygus lucorum</name>
    <name type="common">Small green plant bug</name>
    <name type="synonym">Lygocoris lucorum</name>
    <dbReference type="NCBI Taxonomy" id="248454"/>
    <lineage>
        <taxon>Eukaryota</taxon>
        <taxon>Metazoa</taxon>
        <taxon>Ecdysozoa</taxon>
        <taxon>Arthropoda</taxon>
        <taxon>Hexapoda</taxon>
        <taxon>Insecta</taxon>
        <taxon>Pterygota</taxon>
        <taxon>Neoptera</taxon>
        <taxon>Paraneoptera</taxon>
        <taxon>Hemiptera</taxon>
        <taxon>Heteroptera</taxon>
        <taxon>Panheteroptera</taxon>
        <taxon>Cimicomorpha</taxon>
        <taxon>Miridae</taxon>
        <taxon>Mirini</taxon>
        <taxon>Apolygus</taxon>
    </lineage>
</organism>
<dbReference type="InterPro" id="IPR009003">
    <property type="entry name" value="Peptidase_S1_PA"/>
</dbReference>
<name>A0A6A4K0I0_APOLU</name>
<evidence type="ECO:0000313" key="3">
    <source>
        <dbReference type="EMBL" id="KAF6211997.1"/>
    </source>
</evidence>
<dbReference type="EMBL" id="WIXP02000004">
    <property type="protein sequence ID" value="KAF6211997.1"/>
    <property type="molecule type" value="Genomic_DNA"/>
</dbReference>
<dbReference type="OrthoDB" id="7863416at2759"/>
<sequence>MFHLYALVSFIPITISTEITPTHLDDPDTWIPLEPPHQRDSDEYWSTHSRQADATGLLLAGGSEFPWIVDIRLASHDQEYWAVGNLITYYHVITTCRAMWRFLGGFPWDSPAKTFVRSRIKDATVNFCTNYLWEGYDVEKPLERGGRKDAQSGGTRFVQGITLHVQCSINSLEHDISVIELRNGIHPTLPGISYMPIPENKNTGEIAEANFQHQLEFRWVCYIASFGKSANNVRNSMDIDYKVKYRVYYMKWSDCQKYFDRLCPTSFPFCDHWFTKDPHDRLMCFRPHAKVGAVCDHDIGSPLVCDGFVFGMVVRGVDFHFCHNLTPFPAIVRRTDFLKEFIADVRFEFNQLIDTDPRFQSSSDHQNSSWALIIIITGVVTSRTFAR</sequence>
<comment type="similarity">
    <text evidence="2">Belongs to the peptidase S1 family. CLIP subfamily.</text>
</comment>
<dbReference type="InterPro" id="IPR051487">
    <property type="entry name" value="Ser/Thr_Proteases_Immune/Dev"/>
</dbReference>
<evidence type="ECO:0000313" key="4">
    <source>
        <dbReference type="Proteomes" id="UP000466442"/>
    </source>
</evidence>
<keyword evidence="4" id="KW-1185">Reference proteome</keyword>
<dbReference type="Gene3D" id="2.40.10.10">
    <property type="entry name" value="Trypsin-like serine proteases"/>
    <property type="match status" value="1"/>
</dbReference>
<evidence type="ECO:0000256" key="2">
    <source>
        <dbReference type="ARBA" id="ARBA00024195"/>
    </source>
</evidence>
<evidence type="ECO:0000256" key="1">
    <source>
        <dbReference type="ARBA" id="ARBA00023157"/>
    </source>
</evidence>
<proteinExistence type="inferred from homology"/>
<dbReference type="Proteomes" id="UP000466442">
    <property type="component" value="Unassembled WGS sequence"/>
</dbReference>
<dbReference type="SUPFAM" id="SSF50494">
    <property type="entry name" value="Trypsin-like serine proteases"/>
    <property type="match status" value="1"/>
</dbReference>